<keyword evidence="3" id="KW-1185">Reference proteome</keyword>
<dbReference type="SUPFAM" id="SSF51905">
    <property type="entry name" value="FAD/NAD(P)-binding domain"/>
    <property type="match status" value="1"/>
</dbReference>
<keyword evidence="2" id="KW-0560">Oxidoreductase</keyword>
<dbReference type="InterPro" id="IPR006076">
    <property type="entry name" value="FAD-dep_OxRdtase"/>
</dbReference>
<sequence length="408" mass="46051">MDLYAGLPFWIIKNALYDYNNPLENDYEIDVAIIGSGITGTLVAHELCEHGIKCAIFDKRIVSNGSTVASTAQLQYEIDVPLHEMIKDIGEARAVGAYRASLRSITDIEQVFEKTGVKGDFKRVSTCYLASDQAGWSSIKDEYEARVKHDLPVRLLNRKALKKEYGIAGLGALYNDTSAQMDTYKSATGILKYHQKKHQLPIFSPVQIDHYYEVKNGYELVTNNGFKIRCKYVIIAAGFEAGQFLPKQVMNLNSTYALVSKPIHTDQFWKERSLIWETAEPYFYMRTTADNRIMMGGEDEEFRDPDKRNRLLKGKVKKLVKKFNKLYPDIAIDVNMAWCGTFSSTADGLPFIGSWPGKKRMLYALGYGGNGITFSMIAAQVIRNIILGKKDDRTDIFGFGRLTNDGDL</sequence>
<evidence type="ECO:0000313" key="3">
    <source>
        <dbReference type="Proteomes" id="UP001409291"/>
    </source>
</evidence>
<name>A0ABV0BVC1_9SPHI</name>
<dbReference type="PANTHER" id="PTHR13847">
    <property type="entry name" value="SARCOSINE DEHYDROGENASE-RELATED"/>
    <property type="match status" value="1"/>
</dbReference>
<reference evidence="2 3" key="1">
    <citation type="submission" date="2024-04" db="EMBL/GenBank/DDBJ databases">
        <title>WGS of bacteria from Torrens River.</title>
        <authorList>
            <person name="Wyrsch E.R."/>
            <person name="Drigo B."/>
        </authorList>
    </citation>
    <scope>NUCLEOTIDE SEQUENCE [LARGE SCALE GENOMIC DNA]</scope>
    <source>
        <strain evidence="2 3">TWI391</strain>
    </source>
</reference>
<comment type="caution">
    <text evidence="2">The sequence shown here is derived from an EMBL/GenBank/DDBJ whole genome shotgun (WGS) entry which is preliminary data.</text>
</comment>
<dbReference type="GO" id="GO:0016491">
    <property type="term" value="F:oxidoreductase activity"/>
    <property type="evidence" value="ECO:0007669"/>
    <property type="project" value="UniProtKB-KW"/>
</dbReference>
<dbReference type="EC" id="1.-.-.-" evidence="2"/>
<dbReference type="Pfam" id="PF01266">
    <property type="entry name" value="DAO"/>
    <property type="match status" value="1"/>
</dbReference>
<organism evidence="2 3">
    <name type="scientific">Sphingobacterium kitahiroshimense</name>
    <dbReference type="NCBI Taxonomy" id="470446"/>
    <lineage>
        <taxon>Bacteria</taxon>
        <taxon>Pseudomonadati</taxon>
        <taxon>Bacteroidota</taxon>
        <taxon>Sphingobacteriia</taxon>
        <taxon>Sphingobacteriales</taxon>
        <taxon>Sphingobacteriaceae</taxon>
        <taxon>Sphingobacterium</taxon>
    </lineage>
</organism>
<evidence type="ECO:0000313" key="2">
    <source>
        <dbReference type="EMBL" id="MEN5378641.1"/>
    </source>
</evidence>
<dbReference type="PRINTS" id="PR00420">
    <property type="entry name" value="RNGMNOXGNASE"/>
</dbReference>
<feature type="domain" description="FAD dependent oxidoreductase" evidence="1">
    <location>
        <begin position="30"/>
        <end position="382"/>
    </location>
</feature>
<dbReference type="PANTHER" id="PTHR13847:SF201">
    <property type="entry name" value="PUTATIBE OXIDOREDUCTASE"/>
    <property type="match status" value="1"/>
</dbReference>
<protein>
    <submittedName>
        <fullName evidence="2">FAD-dependent oxidoreductase</fullName>
        <ecNumber evidence="2">1.-.-.-</ecNumber>
    </submittedName>
</protein>
<dbReference type="Proteomes" id="UP001409291">
    <property type="component" value="Unassembled WGS sequence"/>
</dbReference>
<dbReference type="Gene3D" id="3.30.9.10">
    <property type="entry name" value="D-Amino Acid Oxidase, subunit A, domain 2"/>
    <property type="match status" value="1"/>
</dbReference>
<dbReference type="EMBL" id="JBDJNQ010000007">
    <property type="protein sequence ID" value="MEN5378641.1"/>
    <property type="molecule type" value="Genomic_DNA"/>
</dbReference>
<dbReference type="Gene3D" id="3.50.50.60">
    <property type="entry name" value="FAD/NAD(P)-binding domain"/>
    <property type="match status" value="1"/>
</dbReference>
<gene>
    <name evidence="2" type="ORF">ABE541_15365</name>
</gene>
<dbReference type="RefSeq" id="WP_339424302.1">
    <property type="nucleotide sequence ID" value="NZ_JBDJLH010000002.1"/>
</dbReference>
<proteinExistence type="predicted"/>
<accession>A0ABV0BVC1</accession>
<dbReference type="InterPro" id="IPR036188">
    <property type="entry name" value="FAD/NAD-bd_sf"/>
</dbReference>
<evidence type="ECO:0000259" key="1">
    <source>
        <dbReference type="Pfam" id="PF01266"/>
    </source>
</evidence>